<feature type="domain" description="CheW-like" evidence="14">
    <location>
        <begin position="692"/>
        <end position="828"/>
    </location>
</feature>
<dbReference type="InterPro" id="IPR036061">
    <property type="entry name" value="CheW-like_dom_sf"/>
</dbReference>
<feature type="domain" description="Response regulatory" evidence="13">
    <location>
        <begin position="4"/>
        <end position="120"/>
    </location>
</feature>
<dbReference type="InterPro" id="IPR004105">
    <property type="entry name" value="CheA-like_dim"/>
</dbReference>
<dbReference type="EMBL" id="MAAO01000006">
    <property type="protein sequence ID" value="OUR96122.1"/>
    <property type="molecule type" value="Genomic_DNA"/>
</dbReference>
<dbReference type="EC" id="2.7.13.3" evidence="2"/>
<evidence type="ECO:0000259" key="12">
    <source>
        <dbReference type="PROSITE" id="PS50109"/>
    </source>
</evidence>
<dbReference type="InterPro" id="IPR003594">
    <property type="entry name" value="HATPase_dom"/>
</dbReference>
<keyword evidence="8" id="KW-0418">Kinase</keyword>
<dbReference type="InterPro" id="IPR036890">
    <property type="entry name" value="HATPase_C_sf"/>
</dbReference>
<reference evidence="17" key="1">
    <citation type="journal article" date="2017" name="Proc. Natl. Acad. Sci. U.S.A.">
        <title>Simulation of Deepwater Horizon oil plume reveals substrate specialization within a complex community of hydrocarbon-degraders.</title>
        <authorList>
            <person name="Hu P."/>
            <person name="Dubinsky E.A."/>
            <person name="Probst A.J."/>
            <person name="Wang J."/>
            <person name="Sieber C.M.K."/>
            <person name="Tom L.M."/>
            <person name="Gardinali P."/>
            <person name="Banfield J.F."/>
            <person name="Atlas R.M."/>
            <person name="Andersen G.L."/>
        </authorList>
    </citation>
    <scope>NUCLEOTIDE SEQUENCE [LARGE SCALE GENOMIC DNA]</scope>
</reference>
<dbReference type="Gene3D" id="1.20.120.160">
    <property type="entry name" value="HPT domain"/>
    <property type="match status" value="1"/>
</dbReference>
<dbReference type="SMART" id="SM01231">
    <property type="entry name" value="H-kinase_dim"/>
    <property type="match status" value="1"/>
</dbReference>
<feature type="domain" description="CheW-like" evidence="14">
    <location>
        <begin position="536"/>
        <end position="673"/>
    </location>
</feature>
<keyword evidence="5 11" id="KW-0597">Phosphoprotein</keyword>
<gene>
    <name evidence="16" type="ORF">A9Q84_07095</name>
</gene>
<dbReference type="Gene3D" id="2.30.30.40">
    <property type="entry name" value="SH3 Domains"/>
    <property type="match status" value="1"/>
</dbReference>
<dbReference type="SMART" id="SM00387">
    <property type="entry name" value="HATPase_c"/>
    <property type="match status" value="1"/>
</dbReference>
<dbReference type="SMART" id="SM00448">
    <property type="entry name" value="REC"/>
    <property type="match status" value="1"/>
</dbReference>
<dbReference type="Pfam" id="PF02518">
    <property type="entry name" value="HATPase_c"/>
    <property type="match status" value="1"/>
</dbReference>
<accession>A0A1Y5FBW1</accession>
<evidence type="ECO:0000256" key="7">
    <source>
        <dbReference type="ARBA" id="ARBA00022741"/>
    </source>
</evidence>
<dbReference type="InterPro" id="IPR051315">
    <property type="entry name" value="Bact_Chemotaxis_CheA"/>
</dbReference>
<dbReference type="GO" id="GO:0005737">
    <property type="term" value="C:cytoplasm"/>
    <property type="evidence" value="ECO:0007669"/>
    <property type="project" value="InterPro"/>
</dbReference>
<dbReference type="PANTHER" id="PTHR43395:SF10">
    <property type="entry name" value="CHEMOTAXIS PROTEIN CHEA"/>
    <property type="match status" value="1"/>
</dbReference>
<evidence type="ECO:0000256" key="6">
    <source>
        <dbReference type="ARBA" id="ARBA00022679"/>
    </source>
</evidence>
<feature type="modified residue" description="4-aspartylphosphate" evidence="11">
    <location>
        <position position="55"/>
    </location>
</feature>
<dbReference type="PROSITE" id="PS50851">
    <property type="entry name" value="CHEW"/>
    <property type="match status" value="2"/>
</dbReference>
<dbReference type="SUPFAM" id="SSF50341">
    <property type="entry name" value="CheW-like"/>
    <property type="match status" value="2"/>
</dbReference>
<evidence type="ECO:0000256" key="10">
    <source>
        <dbReference type="PROSITE-ProRule" id="PRU00110"/>
    </source>
</evidence>
<feature type="domain" description="HPt" evidence="15">
    <location>
        <begin position="126"/>
        <end position="230"/>
    </location>
</feature>
<dbReference type="FunFam" id="3.30.565.10:FF:000016">
    <property type="entry name" value="Chemotaxis protein CheA, putative"/>
    <property type="match status" value="1"/>
</dbReference>
<dbReference type="SUPFAM" id="SSF55874">
    <property type="entry name" value="ATPase domain of HSP90 chaperone/DNA topoisomerase II/histidine kinase"/>
    <property type="match status" value="1"/>
</dbReference>
<dbReference type="Pfam" id="PF01584">
    <property type="entry name" value="CheW"/>
    <property type="match status" value="2"/>
</dbReference>
<keyword evidence="4" id="KW-0145">Chemotaxis</keyword>
<dbReference type="InterPro" id="IPR001789">
    <property type="entry name" value="Sig_transdc_resp-reg_receiver"/>
</dbReference>
<organism evidence="16 17">
    <name type="scientific">Halobacteriovorax marinus</name>
    <dbReference type="NCBI Taxonomy" id="97084"/>
    <lineage>
        <taxon>Bacteria</taxon>
        <taxon>Pseudomonadati</taxon>
        <taxon>Bdellovibrionota</taxon>
        <taxon>Bacteriovoracia</taxon>
        <taxon>Bacteriovoracales</taxon>
        <taxon>Halobacteriovoraceae</taxon>
        <taxon>Halobacteriovorax</taxon>
    </lineage>
</organism>
<evidence type="ECO:0000256" key="4">
    <source>
        <dbReference type="ARBA" id="ARBA00022500"/>
    </source>
</evidence>
<dbReference type="SUPFAM" id="SSF47226">
    <property type="entry name" value="Histidine-containing phosphotransfer domain, HPT domain"/>
    <property type="match status" value="1"/>
</dbReference>
<name>A0A1Y5FBW1_9BACT</name>
<evidence type="ECO:0000259" key="15">
    <source>
        <dbReference type="PROSITE" id="PS50894"/>
    </source>
</evidence>
<dbReference type="Gene3D" id="2.40.50.180">
    <property type="entry name" value="CheA-289, Domain 4"/>
    <property type="match status" value="1"/>
</dbReference>
<evidence type="ECO:0000259" key="14">
    <source>
        <dbReference type="PROSITE" id="PS50851"/>
    </source>
</evidence>
<comment type="catalytic activity">
    <reaction evidence="1">
        <text>ATP + protein L-histidine = ADP + protein N-phospho-L-histidine.</text>
        <dbReference type="EC" id="2.7.13.3"/>
    </reaction>
</comment>
<dbReference type="Gene3D" id="3.30.565.10">
    <property type="entry name" value="Histidine kinase-like ATPase, C-terminal domain"/>
    <property type="match status" value="1"/>
</dbReference>
<dbReference type="GO" id="GO:0006935">
    <property type="term" value="P:chemotaxis"/>
    <property type="evidence" value="ECO:0007669"/>
    <property type="project" value="UniProtKB-KW"/>
</dbReference>
<dbReference type="SMART" id="SM00260">
    <property type="entry name" value="CheW"/>
    <property type="match status" value="2"/>
</dbReference>
<dbReference type="InterPro" id="IPR008207">
    <property type="entry name" value="Sig_transdc_His_kin_Hpt_dom"/>
</dbReference>
<dbReference type="PROSITE" id="PS50110">
    <property type="entry name" value="RESPONSE_REGULATORY"/>
    <property type="match status" value="1"/>
</dbReference>
<evidence type="ECO:0000256" key="5">
    <source>
        <dbReference type="ARBA" id="ARBA00022553"/>
    </source>
</evidence>
<evidence type="ECO:0000256" key="8">
    <source>
        <dbReference type="ARBA" id="ARBA00022777"/>
    </source>
</evidence>
<feature type="domain" description="Histidine kinase" evidence="12">
    <location>
        <begin position="287"/>
        <end position="532"/>
    </location>
</feature>
<dbReference type="SUPFAM" id="SSF52172">
    <property type="entry name" value="CheY-like"/>
    <property type="match status" value="1"/>
</dbReference>
<dbReference type="InterPro" id="IPR011006">
    <property type="entry name" value="CheY-like_superfamily"/>
</dbReference>
<keyword evidence="7" id="KW-0547">Nucleotide-binding</keyword>
<dbReference type="PROSITE" id="PS50109">
    <property type="entry name" value="HIS_KIN"/>
    <property type="match status" value="1"/>
</dbReference>
<dbReference type="AlphaFoldDB" id="A0A1Y5FBW1"/>
<evidence type="ECO:0000256" key="3">
    <source>
        <dbReference type="ARBA" id="ARBA00021495"/>
    </source>
</evidence>
<comment type="caution">
    <text evidence="16">The sequence shown here is derived from an EMBL/GenBank/DDBJ whole genome shotgun (WGS) entry which is preliminary data.</text>
</comment>
<proteinExistence type="predicted"/>
<dbReference type="GO" id="GO:0000155">
    <property type="term" value="F:phosphorelay sensor kinase activity"/>
    <property type="evidence" value="ECO:0007669"/>
    <property type="project" value="InterPro"/>
</dbReference>
<dbReference type="PANTHER" id="PTHR43395">
    <property type="entry name" value="SENSOR HISTIDINE KINASE CHEA"/>
    <property type="match status" value="1"/>
</dbReference>
<dbReference type="CDD" id="cd00088">
    <property type="entry name" value="HPT"/>
    <property type="match status" value="1"/>
</dbReference>
<dbReference type="InterPro" id="IPR002545">
    <property type="entry name" value="CheW-lke_dom"/>
</dbReference>
<dbReference type="Proteomes" id="UP000196531">
    <property type="component" value="Unassembled WGS sequence"/>
</dbReference>
<dbReference type="Pfam" id="PF01627">
    <property type="entry name" value="Hpt"/>
    <property type="match status" value="1"/>
</dbReference>
<dbReference type="InterPro" id="IPR005467">
    <property type="entry name" value="His_kinase_dom"/>
</dbReference>
<feature type="modified residue" description="Phosphohistidine" evidence="10">
    <location>
        <position position="173"/>
    </location>
</feature>
<keyword evidence="6" id="KW-0808">Transferase</keyword>
<evidence type="ECO:0000256" key="9">
    <source>
        <dbReference type="ARBA" id="ARBA00035100"/>
    </source>
</evidence>
<evidence type="ECO:0000313" key="16">
    <source>
        <dbReference type="EMBL" id="OUR96122.1"/>
    </source>
</evidence>
<dbReference type="Pfam" id="PF00072">
    <property type="entry name" value="Response_reg"/>
    <property type="match status" value="1"/>
</dbReference>
<evidence type="ECO:0000259" key="13">
    <source>
        <dbReference type="PROSITE" id="PS50110"/>
    </source>
</evidence>
<dbReference type="SMART" id="SM00073">
    <property type="entry name" value="HPT"/>
    <property type="match status" value="1"/>
</dbReference>
<dbReference type="InterPro" id="IPR036641">
    <property type="entry name" value="HPT_dom_sf"/>
</dbReference>
<dbReference type="PROSITE" id="PS50894">
    <property type="entry name" value="HPT"/>
    <property type="match status" value="1"/>
</dbReference>
<comment type="function">
    <text evidence="9">Involved in the transmission of sensory signals from the chemoreceptors to the flagellar motors. CheA is autophosphorylated; it can transfer its phosphate group to either CheB or CheY.</text>
</comment>
<evidence type="ECO:0000256" key="11">
    <source>
        <dbReference type="PROSITE-ProRule" id="PRU00169"/>
    </source>
</evidence>
<dbReference type="Gene3D" id="3.40.50.2300">
    <property type="match status" value="1"/>
</dbReference>
<evidence type="ECO:0000256" key="2">
    <source>
        <dbReference type="ARBA" id="ARBA00012438"/>
    </source>
</evidence>
<dbReference type="Pfam" id="PF02895">
    <property type="entry name" value="H-kinase_dim"/>
    <property type="match status" value="1"/>
</dbReference>
<evidence type="ECO:0000256" key="1">
    <source>
        <dbReference type="ARBA" id="ARBA00000085"/>
    </source>
</evidence>
<dbReference type="InterPro" id="IPR004358">
    <property type="entry name" value="Sig_transdc_His_kin-like_C"/>
</dbReference>
<evidence type="ECO:0000313" key="17">
    <source>
        <dbReference type="Proteomes" id="UP000196531"/>
    </source>
</evidence>
<dbReference type="PRINTS" id="PR00344">
    <property type="entry name" value="BCTRLSENSOR"/>
</dbReference>
<protein>
    <recommendedName>
        <fullName evidence="3">Chemotaxis protein CheA</fullName>
        <ecNumber evidence="2">2.7.13.3</ecNumber>
    </recommendedName>
</protein>
<sequence length="838" mass="94556">MKYKIVCIDDEADILDLYEKSMQGFGYDVEVFTSTDEAETYINQHQNSIVFIFSDFSMPSCDGFSFRKRILNNAGDIPFALITGFYDTEMALKGMDLKICSFLKKPFSEDELEKLLTDHGTRRKQLLEEEFEMVSSFIEETYPMLEEIEDLILTLETDPNDVHTLNTYFRLLHTIKGTSACVGLKSIPAYTHKYEDLVTNLKNKDVNVSQRVIDTLLIGLDELKLMFNSIKDGVALEFDIADKLHIFDQDFSDELSIVGEDVEGKLLPEEVSKVAEEKINVSIGVLDDFMELSGELTVLRNTVLKSALKLEHKFSADRDVEVLSDTLEEMHKVSSLLQYQITEMRKVSIESIYKPLKRVVRDACKAMGKKIEFQTEGEHLRVDTSLAKVLSGALIHLIRNGVDHGIELPEKRVEVGKDQQGSILLKTFEEGEHIVVEIEDNGNGLDTEKIKAKALENKLFSSEQLSKMSEQKIYSLIFESGFSTAHVVTDISGRGVGMDMVKSSVKNIGGKIHIHSKLGHGSKFTLNLPIPRSVLIIKSLMVSVKGHSFCLPLEDVSEVVNYCGEKDGEMIHRVEGGVVLKHHGSLLPLLDVGNILEIGNDRVGSEMNIVIVRGEEFKYGIIVDQIHDIEEVVCKKMSEHLKEIPCFQGATFVGDGEIALVWDLLGLAEMAKITLDVDDDDFDLDEEEFSKGQEFMQFRFLEKMNYAIPLERVVRLEEFSKDKIEKCGNLALIKYRENTLPLIDVESLLNFNDGEGTFRGSDVLKVIVVSRDDSQFGMVVHDIQEIGLTDEEINFSTTDREGIQGTVYINEKTVNVLDVEFLIENYKKIKPKKIEIAA</sequence>